<evidence type="ECO:0000313" key="2">
    <source>
        <dbReference type="EMBL" id="MPC78897.1"/>
    </source>
</evidence>
<feature type="region of interest" description="Disordered" evidence="1">
    <location>
        <begin position="1"/>
        <end position="43"/>
    </location>
</feature>
<keyword evidence="3" id="KW-1185">Reference proteome</keyword>
<gene>
    <name evidence="2" type="ORF">E2C01_073401</name>
</gene>
<organism evidence="2 3">
    <name type="scientific">Portunus trituberculatus</name>
    <name type="common">Swimming crab</name>
    <name type="synonym">Neptunus trituberculatus</name>
    <dbReference type="NCBI Taxonomy" id="210409"/>
    <lineage>
        <taxon>Eukaryota</taxon>
        <taxon>Metazoa</taxon>
        <taxon>Ecdysozoa</taxon>
        <taxon>Arthropoda</taxon>
        <taxon>Crustacea</taxon>
        <taxon>Multicrustacea</taxon>
        <taxon>Malacostraca</taxon>
        <taxon>Eumalacostraca</taxon>
        <taxon>Eucarida</taxon>
        <taxon>Decapoda</taxon>
        <taxon>Pleocyemata</taxon>
        <taxon>Brachyura</taxon>
        <taxon>Eubrachyura</taxon>
        <taxon>Portunoidea</taxon>
        <taxon>Portunidae</taxon>
        <taxon>Portuninae</taxon>
        <taxon>Portunus</taxon>
    </lineage>
</organism>
<reference evidence="2 3" key="1">
    <citation type="submission" date="2019-05" db="EMBL/GenBank/DDBJ databases">
        <title>Another draft genome of Portunus trituberculatus and its Hox gene families provides insights of decapod evolution.</title>
        <authorList>
            <person name="Jeong J.-H."/>
            <person name="Song I."/>
            <person name="Kim S."/>
            <person name="Choi T."/>
            <person name="Kim D."/>
            <person name="Ryu S."/>
            <person name="Kim W."/>
        </authorList>
    </citation>
    <scope>NUCLEOTIDE SEQUENCE [LARGE SCALE GENOMIC DNA]</scope>
    <source>
        <tissue evidence="2">Muscle</tissue>
    </source>
</reference>
<evidence type="ECO:0000313" key="3">
    <source>
        <dbReference type="Proteomes" id="UP000324222"/>
    </source>
</evidence>
<name>A0A5B7IBK9_PORTR</name>
<sequence length="79" mass="8893">MHAHVEARQARQGPGVTPDAVRLAGLPDDIQSPEATAVTTRRRRREEVCWPRGGVENNLGESEAWEKWGRSSFFLFSCK</sequence>
<dbReference type="AlphaFoldDB" id="A0A5B7IBK9"/>
<evidence type="ECO:0000256" key="1">
    <source>
        <dbReference type="SAM" id="MobiDB-lite"/>
    </source>
</evidence>
<dbReference type="EMBL" id="VSRR010049650">
    <property type="protein sequence ID" value="MPC78897.1"/>
    <property type="molecule type" value="Genomic_DNA"/>
</dbReference>
<dbReference type="Proteomes" id="UP000324222">
    <property type="component" value="Unassembled WGS sequence"/>
</dbReference>
<proteinExistence type="predicted"/>
<comment type="caution">
    <text evidence="2">The sequence shown here is derived from an EMBL/GenBank/DDBJ whole genome shotgun (WGS) entry which is preliminary data.</text>
</comment>
<protein>
    <submittedName>
        <fullName evidence="2">Uncharacterized protein</fullName>
    </submittedName>
</protein>
<accession>A0A5B7IBK9</accession>